<protein>
    <submittedName>
        <fullName evidence="1">Uncharacterized protein</fullName>
    </submittedName>
</protein>
<dbReference type="EMBL" id="CAJPWZ010000459">
    <property type="protein sequence ID" value="CAG2193265.1"/>
    <property type="molecule type" value="Genomic_DNA"/>
</dbReference>
<sequence length="160" mass="18983">MVLVKNDSNETLYVKATRHQDLAVQKRIGFEVHAYGEERGAHVNSKPEWHCVQNNGYTQVAPRAEDICYKVGPASKCKENTKRIGIIAISERSSDDFVRSLIFELEQNRDINVRYFKVDRYDYINRFKLHVYEIQLDIELFDEQILRKLHWPEEVAEYYQ</sequence>
<evidence type="ECO:0000313" key="2">
    <source>
        <dbReference type="Proteomes" id="UP000683360"/>
    </source>
</evidence>
<dbReference type="AlphaFoldDB" id="A0A8S3QCU2"/>
<dbReference type="Proteomes" id="UP000683360">
    <property type="component" value="Unassembled WGS sequence"/>
</dbReference>
<proteinExistence type="predicted"/>
<evidence type="ECO:0000313" key="1">
    <source>
        <dbReference type="EMBL" id="CAG2193265.1"/>
    </source>
</evidence>
<accession>A0A8S3QCU2</accession>
<reference evidence="1" key="1">
    <citation type="submission" date="2021-03" db="EMBL/GenBank/DDBJ databases">
        <authorList>
            <person name="Bekaert M."/>
        </authorList>
    </citation>
    <scope>NUCLEOTIDE SEQUENCE</scope>
</reference>
<name>A0A8S3QCU2_MYTED</name>
<gene>
    <name evidence="1" type="ORF">MEDL_8401</name>
</gene>
<comment type="caution">
    <text evidence="1">The sequence shown here is derived from an EMBL/GenBank/DDBJ whole genome shotgun (WGS) entry which is preliminary data.</text>
</comment>
<organism evidence="1 2">
    <name type="scientific">Mytilus edulis</name>
    <name type="common">Blue mussel</name>
    <dbReference type="NCBI Taxonomy" id="6550"/>
    <lineage>
        <taxon>Eukaryota</taxon>
        <taxon>Metazoa</taxon>
        <taxon>Spiralia</taxon>
        <taxon>Lophotrochozoa</taxon>
        <taxon>Mollusca</taxon>
        <taxon>Bivalvia</taxon>
        <taxon>Autobranchia</taxon>
        <taxon>Pteriomorphia</taxon>
        <taxon>Mytilida</taxon>
        <taxon>Mytiloidea</taxon>
        <taxon>Mytilidae</taxon>
        <taxon>Mytilinae</taxon>
        <taxon>Mytilus</taxon>
    </lineage>
</organism>
<keyword evidence="2" id="KW-1185">Reference proteome</keyword>